<feature type="non-terminal residue" evidence="3">
    <location>
        <position position="364"/>
    </location>
</feature>
<dbReference type="AlphaFoldDB" id="A0AAD5AQ84"/>
<dbReference type="PROSITE" id="PS50188">
    <property type="entry name" value="B302_SPRY"/>
    <property type="match status" value="1"/>
</dbReference>
<dbReference type="PANTHER" id="PTHR24103">
    <property type="entry name" value="E3 UBIQUITIN-PROTEIN LIGASE TRIM"/>
    <property type="match status" value="1"/>
</dbReference>
<evidence type="ECO:0000259" key="2">
    <source>
        <dbReference type="PROSITE" id="PS50188"/>
    </source>
</evidence>
<evidence type="ECO:0000313" key="4">
    <source>
        <dbReference type="Proteomes" id="UP001205998"/>
    </source>
</evidence>
<dbReference type="Pfam" id="PF13765">
    <property type="entry name" value="PRY"/>
    <property type="match status" value="1"/>
</dbReference>
<keyword evidence="1" id="KW-0175">Coiled coil</keyword>
<dbReference type="InterPro" id="IPR043136">
    <property type="entry name" value="B30.2/SPRY_sf"/>
</dbReference>
<evidence type="ECO:0000313" key="3">
    <source>
        <dbReference type="EMBL" id="KAI5620477.1"/>
    </source>
</evidence>
<feature type="non-terminal residue" evidence="3">
    <location>
        <position position="1"/>
    </location>
</feature>
<evidence type="ECO:0000256" key="1">
    <source>
        <dbReference type="SAM" id="Coils"/>
    </source>
</evidence>
<dbReference type="InterPro" id="IPR003877">
    <property type="entry name" value="SPRY_dom"/>
</dbReference>
<dbReference type="SUPFAM" id="SSF49899">
    <property type="entry name" value="Concanavalin A-like lectins/glucanases"/>
    <property type="match status" value="1"/>
</dbReference>
<organism evidence="3 4">
    <name type="scientific">Silurus asotus</name>
    <name type="common">Amur catfish</name>
    <name type="synonym">Parasilurus asotus</name>
    <dbReference type="NCBI Taxonomy" id="30991"/>
    <lineage>
        <taxon>Eukaryota</taxon>
        <taxon>Metazoa</taxon>
        <taxon>Chordata</taxon>
        <taxon>Craniata</taxon>
        <taxon>Vertebrata</taxon>
        <taxon>Euteleostomi</taxon>
        <taxon>Actinopterygii</taxon>
        <taxon>Neopterygii</taxon>
        <taxon>Teleostei</taxon>
        <taxon>Ostariophysi</taxon>
        <taxon>Siluriformes</taxon>
        <taxon>Siluridae</taxon>
        <taxon>Silurus</taxon>
    </lineage>
</organism>
<dbReference type="InterPro" id="IPR001870">
    <property type="entry name" value="B30.2/SPRY"/>
</dbReference>
<sequence length="364" mass="42179">ESGMYTNHMKDTNNNYSKSLLNDQKEKLIQAIKKIKHEVDECHEAEKETFADAVTVERQFEDMEREIRAEFQNLHNFLDEEEERDLERLSKERDRRVKMLKERERKIAAQGRDLERAIETLNAKLTEDDSPKLLKEIKELLKRCEVNFVRPAMVDSEICTGQFVGPVQYRIWKHMKACLYPNISSLTFDPETAHPLLTLSANNSMVHFDEKKEPVADQNQKRFHYYYCLMGREGFMHGRHYWEVEVRGKTAWRVGVAREDVCRGEMDSSTTANGLWTLALKNGSIVACTDPKPTLIRRATLPTRIGVFLDCDGEEVSFYDALTMAPIFSISMDSILVPIYPFYNPCDSDDGKNLDPISIFYPSL</sequence>
<dbReference type="InterPro" id="IPR003879">
    <property type="entry name" value="Butyrophylin_SPRY"/>
</dbReference>
<dbReference type="Pfam" id="PF00622">
    <property type="entry name" value="SPRY"/>
    <property type="match status" value="1"/>
</dbReference>
<accession>A0AAD5AQ84</accession>
<dbReference type="CDD" id="cd13733">
    <property type="entry name" value="SPRY_PRY_C-I_1"/>
    <property type="match status" value="1"/>
</dbReference>
<feature type="domain" description="B30.2/SPRY" evidence="2">
    <location>
        <begin position="166"/>
        <end position="364"/>
    </location>
</feature>
<keyword evidence="4" id="KW-1185">Reference proteome</keyword>
<dbReference type="EMBL" id="MU551646">
    <property type="protein sequence ID" value="KAI5620477.1"/>
    <property type="molecule type" value="Genomic_DNA"/>
</dbReference>
<dbReference type="SMART" id="SM00449">
    <property type="entry name" value="SPRY"/>
    <property type="match status" value="1"/>
</dbReference>
<dbReference type="Proteomes" id="UP001205998">
    <property type="component" value="Unassembled WGS sequence"/>
</dbReference>
<reference evidence="3" key="1">
    <citation type="submission" date="2018-07" db="EMBL/GenBank/DDBJ databases">
        <title>Comparative genomics of catfishes provides insights into carnivory and benthic adaptation.</title>
        <authorList>
            <person name="Zhang Y."/>
            <person name="Wang D."/>
            <person name="Peng Z."/>
            <person name="Zheng S."/>
            <person name="Shao F."/>
            <person name="Tao W."/>
        </authorList>
    </citation>
    <scope>NUCLEOTIDE SEQUENCE</scope>
    <source>
        <strain evidence="3">Chongqing</strain>
    </source>
</reference>
<dbReference type="PRINTS" id="PR01407">
    <property type="entry name" value="BUTYPHLNCDUF"/>
</dbReference>
<dbReference type="SMART" id="SM00589">
    <property type="entry name" value="PRY"/>
    <property type="match status" value="1"/>
</dbReference>
<feature type="coiled-coil region" evidence="1">
    <location>
        <begin position="18"/>
        <end position="48"/>
    </location>
</feature>
<protein>
    <submittedName>
        <fullName evidence="3">Zinc-binding protein A33-like</fullName>
    </submittedName>
</protein>
<dbReference type="Gene3D" id="2.60.120.920">
    <property type="match status" value="1"/>
</dbReference>
<gene>
    <name evidence="3" type="ORF">C0J50_19944</name>
</gene>
<dbReference type="InterPro" id="IPR006574">
    <property type="entry name" value="PRY"/>
</dbReference>
<proteinExistence type="predicted"/>
<dbReference type="InterPro" id="IPR013320">
    <property type="entry name" value="ConA-like_dom_sf"/>
</dbReference>
<dbReference type="FunFam" id="2.60.120.920:FF:000004">
    <property type="entry name" value="Butyrophilin subfamily 1 member A1"/>
    <property type="match status" value="1"/>
</dbReference>
<comment type="caution">
    <text evidence="3">The sequence shown here is derived from an EMBL/GenBank/DDBJ whole genome shotgun (WGS) entry which is preliminary data.</text>
</comment>
<name>A0AAD5AQ84_SILAS</name>
<dbReference type="InterPro" id="IPR050143">
    <property type="entry name" value="TRIM/RBCC"/>
</dbReference>